<evidence type="ECO:0000313" key="2">
    <source>
        <dbReference type="Proteomes" id="UP001165064"/>
    </source>
</evidence>
<reference evidence="1" key="1">
    <citation type="submission" date="2023-04" db="EMBL/GenBank/DDBJ databases">
        <title>Ambrosiozyma monospora NBRC 10751.</title>
        <authorList>
            <person name="Ichikawa N."/>
            <person name="Sato H."/>
            <person name="Tonouchi N."/>
        </authorList>
    </citation>
    <scope>NUCLEOTIDE SEQUENCE</scope>
    <source>
        <strain evidence="1">NBRC 10751</strain>
    </source>
</reference>
<evidence type="ECO:0000313" key="1">
    <source>
        <dbReference type="EMBL" id="GME77783.1"/>
    </source>
</evidence>
<comment type="caution">
    <text evidence="1">The sequence shown here is derived from an EMBL/GenBank/DDBJ whole genome shotgun (WGS) entry which is preliminary data.</text>
</comment>
<dbReference type="EMBL" id="BSXS01001967">
    <property type="protein sequence ID" value="GME77783.1"/>
    <property type="molecule type" value="Genomic_DNA"/>
</dbReference>
<name>A0ACB5SZI7_AMBMO</name>
<dbReference type="Proteomes" id="UP001165064">
    <property type="component" value="Unassembled WGS sequence"/>
</dbReference>
<keyword evidence="2" id="KW-1185">Reference proteome</keyword>
<organism evidence="1 2">
    <name type="scientific">Ambrosiozyma monospora</name>
    <name type="common">Yeast</name>
    <name type="synonym">Endomycopsis monosporus</name>
    <dbReference type="NCBI Taxonomy" id="43982"/>
    <lineage>
        <taxon>Eukaryota</taxon>
        <taxon>Fungi</taxon>
        <taxon>Dikarya</taxon>
        <taxon>Ascomycota</taxon>
        <taxon>Saccharomycotina</taxon>
        <taxon>Pichiomycetes</taxon>
        <taxon>Pichiales</taxon>
        <taxon>Pichiaceae</taxon>
        <taxon>Ambrosiozyma</taxon>
    </lineage>
</organism>
<sequence length="117" mass="12914">MGYYLIECSQASSYNLVFDFQGFNIQVPLANFLINFVTPKGQIQDWCGLSFQKMSSDDRLILGDDFMSGVYTVVDLDDNVIALGLAEPDSHDENIEAITDSIPSATSAALYSETWSP</sequence>
<accession>A0ACB5SZI7</accession>
<gene>
    <name evidence="1" type="ORF">Amon02_000316900</name>
</gene>
<protein>
    <submittedName>
        <fullName evidence="1">Unnamed protein product</fullName>
    </submittedName>
</protein>
<proteinExistence type="predicted"/>